<organism evidence="1 2">
    <name type="scientific">Sinorhizobium mexicanum</name>
    <dbReference type="NCBI Taxonomy" id="375549"/>
    <lineage>
        <taxon>Bacteria</taxon>
        <taxon>Pseudomonadati</taxon>
        <taxon>Pseudomonadota</taxon>
        <taxon>Alphaproteobacteria</taxon>
        <taxon>Hyphomicrobiales</taxon>
        <taxon>Rhizobiaceae</taxon>
        <taxon>Sinorhizobium/Ensifer group</taxon>
        <taxon>Sinorhizobium</taxon>
    </lineage>
</organism>
<gene>
    <name evidence="1" type="ORF">FKV68_08945</name>
</gene>
<dbReference type="KEGG" id="emx:FKV68_08945"/>
<proteinExistence type="predicted"/>
<evidence type="ECO:0000313" key="1">
    <source>
        <dbReference type="EMBL" id="QLL61566.1"/>
    </source>
</evidence>
<reference evidence="1 2" key="1">
    <citation type="submission" date="2019-06" db="EMBL/GenBank/DDBJ databases">
        <title>Complete genome sequence of Ensifer mexicanus ITTG R7 isolated from nodules of Acacia angustissima (Mill.) Kuntze.</title>
        <authorList>
            <person name="Rincon-Rosales R."/>
            <person name="Rogel M.A."/>
            <person name="Guerrero G."/>
            <person name="Rincon-Molina C.I."/>
            <person name="Lopez-Lopez A."/>
            <person name="Martinez-Romero E."/>
        </authorList>
    </citation>
    <scope>NUCLEOTIDE SEQUENCE [LARGE SCALE GENOMIC DNA]</scope>
    <source>
        <strain evidence="1 2">ITTG R7</strain>
    </source>
</reference>
<dbReference type="AlphaFoldDB" id="A0A859QMR8"/>
<protein>
    <submittedName>
        <fullName evidence="1">Uncharacterized protein</fullName>
    </submittedName>
</protein>
<keyword evidence="2" id="KW-1185">Reference proteome</keyword>
<sequence>MIDAASAYCLSTHTSDRLDPPDYEAIFHESVTDRDSRSYWEAAASVLNDVFHRDGEIHASQLRYVARVYPERVTVEEADDVWTTVLPETRQAWSDAALSATALVRGGYRHSVGALADSMRL</sequence>
<dbReference type="RefSeq" id="WP_180941117.1">
    <property type="nucleotide sequence ID" value="NZ_CP041238.1"/>
</dbReference>
<accession>A0A859QMR8</accession>
<name>A0A859QMR8_9HYPH</name>
<evidence type="ECO:0000313" key="2">
    <source>
        <dbReference type="Proteomes" id="UP000510721"/>
    </source>
</evidence>
<dbReference type="EMBL" id="CP041238">
    <property type="protein sequence ID" value="QLL61566.1"/>
    <property type="molecule type" value="Genomic_DNA"/>
</dbReference>
<dbReference type="Proteomes" id="UP000510721">
    <property type="component" value="Chromosome"/>
</dbReference>